<keyword evidence="4" id="KW-1185">Reference proteome</keyword>
<feature type="transmembrane region" description="Helical" evidence="1">
    <location>
        <begin position="6"/>
        <end position="23"/>
    </location>
</feature>
<dbReference type="PANTHER" id="PTHR22550">
    <property type="entry name" value="SPORE GERMINATION PROTEIN"/>
    <property type="match status" value="1"/>
</dbReference>
<dbReference type="PRINTS" id="PR00453">
    <property type="entry name" value="VWFADOMAIN"/>
</dbReference>
<organism evidence="3 4">
    <name type="scientific">Neptuniibacter pectenicola</name>
    <dbReference type="NCBI Taxonomy" id="1806669"/>
    <lineage>
        <taxon>Bacteria</taxon>
        <taxon>Pseudomonadati</taxon>
        <taxon>Pseudomonadota</taxon>
        <taxon>Gammaproteobacteria</taxon>
        <taxon>Oceanospirillales</taxon>
        <taxon>Oceanospirillaceae</taxon>
        <taxon>Neptuniibacter</taxon>
    </lineage>
</organism>
<proteinExistence type="predicted"/>
<dbReference type="Gene3D" id="3.40.50.410">
    <property type="entry name" value="von Willebrand factor, type A domain"/>
    <property type="match status" value="1"/>
</dbReference>
<dbReference type="SMART" id="SM00327">
    <property type="entry name" value="VWA"/>
    <property type="match status" value="1"/>
</dbReference>
<dbReference type="Pfam" id="PF00092">
    <property type="entry name" value="VWA"/>
    <property type="match status" value="1"/>
</dbReference>
<dbReference type="RefSeq" id="WP_342855012.1">
    <property type="nucleotide sequence ID" value="NZ_JBBMRA010000020.1"/>
</dbReference>
<keyword evidence="1" id="KW-0812">Transmembrane</keyword>
<dbReference type="InterPro" id="IPR033881">
    <property type="entry name" value="vWA_BatA_type"/>
</dbReference>
<evidence type="ECO:0000259" key="2">
    <source>
        <dbReference type="PROSITE" id="PS50234"/>
    </source>
</evidence>
<gene>
    <name evidence="3" type="ORF">WNY58_15615</name>
</gene>
<dbReference type="SUPFAM" id="SSF53300">
    <property type="entry name" value="vWA-like"/>
    <property type="match status" value="1"/>
</dbReference>
<dbReference type="EMBL" id="JBBMRA010000020">
    <property type="protein sequence ID" value="MEM5537813.1"/>
    <property type="molecule type" value="Genomic_DNA"/>
</dbReference>
<keyword evidence="1" id="KW-1133">Transmembrane helix</keyword>
<comment type="caution">
    <text evidence="3">The sequence shown here is derived from an EMBL/GenBank/DDBJ whole genome shotgun (WGS) entry which is preliminary data.</text>
</comment>
<protein>
    <submittedName>
        <fullName evidence="3">VWA domain-containing protein</fullName>
    </submittedName>
</protein>
<dbReference type="InterPro" id="IPR002035">
    <property type="entry name" value="VWF_A"/>
</dbReference>
<reference evidence="3 4" key="1">
    <citation type="submission" date="2024-03" db="EMBL/GenBank/DDBJ databases">
        <title>Community enrichment and isolation of bacterial strains for fucoidan degradation.</title>
        <authorList>
            <person name="Sichert A."/>
        </authorList>
    </citation>
    <scope>NUCLEOTIDE SEQUENCE [LARGE SCALE GENOMIC DNA]</scope>
    <source>
        <strain evidence="3 4">AS76</strain>
    </source>
</reference>
<dbReference type="PANTHER" id="PTHR22550:SF18">
    <property type="entry name" value="VWFA DOMAIN-CONTAINING PROTEIN"/>
    <property type="match status" value="1"/>
</dbReference>
<feature type="transmembrane region" description="Helical" evidence="1">
    <location>
        <begin position="312"/>
        <end position="331"/>
    </location>
</feature>
<evidence type="ECO:0000313" key="3">
    <source>
        <dbReference type="EMBL" id="MEM5537813.1"/>
    </source>
</evidence>
<dbReference type="CDD" id="cd01467">
    <property type="entry name" value="vWA_BatA_type"/>
    <property type="match status" value="1"/>
</dbReference>
<dbReference type="InterPro" id="IPR036465">
    <property type="entry name" value="vWFA_dom_sf"/>
</dbReference>
<evidence type="ECO:0000313" key="4">
    <source>
        <dbReference type="Proteomes" id="UP001449225"/>
    </source>
</evidence>
<name>A0ABU9TWG2_9GAMM</name>
<dbReference type="PROSITE" id="PS50234">
    <property type="entry name" value="VWFA"/>
    <property type="match status" value="1"/>
</dbReference>
<evidence type="ECO:0000256" key="1">
    <source>
        <dbReference type="SAM" id="Phobius"/>
    </source>
</evidence>
<feature type="domain" description="VWFA" evidence="2">
    <location>
        <begin position="93"/>
        <end position="296"/>
    </location>
</feature>
<feature type="transmembrane region" description="Helical" evidence="1">
    <location>
        <begin position="58"/>
        <end position="76"/>
    </location>
</feature>
<sequence>MLEFAWPWLWLLAPLPLLVRVLMPPASGISQNALHVPFIDQMEKAVGGQRGLVSRNSYTGLILAFIVWLLLVAAVTKPQWLGEPIPQQLEGRDLVLAVDLSESMFETDFELNGQLINRLVATRIVAGDFIERRQGDRVGLILFGEQAYVQAPLTHDRKTVKALLDEAQIGLAGKSTAIGDAIGLAVKRFQQSGSQQRVLILLTDGTSNAGVLEPLVAAELAAKEGLKIYTIGVGADTRLGLLGALSDFNSYIQASSPTSNIDETILTTIADKTGGKYFRARDIDQLAEIYELLDELEPIAQDNEFFRPIEPLYHWPLLAALLLGFVSLILCSKHVREG</sequence>
<accession>A0ABU9TWG2</accession>
<dbReference type="Proteomes" id="UP001449225">
    <property type="component" value="Unassembled WGS sequence"/>
</dbReference>
<keyword evidence="1" id="KW-0472">Membrane</keyword>
<dbReference type="InterPro" id="IPR050768">
    <property type="entry name" value="UPF0353/GerABKA_families"/>
</dbReference>